<keyword evidence="3" id="KW-1185">Reference proteome</keyword>
<feature type="chain" id="PRO_5044832450" evidence="1">
    <location>
        <begin position="19"/>
        <end position="55"/>
    </location>
</feature>
<evidence type="ECO:0000313" key="3">
    <source>
        <dbReference type="Proteomes" id="UP001603857"/>
    </source>
</evidence>
<reference evidence="2 3" key="1">
    <citation type="submission" date="2024-08" db="EMBL/GenBank/DDBJ databases">
        <title>Insights into the chromosomal genome structure of Flemingia macrophylla.</title>
        <authorList>
            <person name="Ding Y."/>
            <person name="Zhao Y."/>
            <person name="Bi W."/>
            <person name="Wu M."/>
            <person name="Zhao G."/>
            <person name="Gong Y."/>
            <person name="Li W."/>
            <person name="Zhang P."/>
        </authorList>
    </citation>
    <scope>NUCLEOTIDE SEQUENCE [LARGE SCALE GENOMIC DNA]</scope>
    <source>
        <strain evidence="2">DYQJB</strain>
        <tissue evidence="2">Leaf</tissue>
    </source>
</reference>
<dbReference type="EMBL" id="JBGMDY010000005">
    <property type="protein sequence ID" value="KAL2333486.1"/>
    <property type="molecule type" value="Genomic_DNA"/>
</dbReference>
<comment type="caution">
    <text evidence="2">The sequence shown here is derived from an EMBL/GenBank/DDBJ whole genome shotgun (WGS) entry which is preliminary data.</text>
</comment>
<keyword evidence="1" id="KW-0732">Signal</keyword>
<organism evidence="2 3">
    <name type="scientific">Flemingia macrophylla</name>
    <dbReference type="NCBI Taxonomy" id="520843"/>
    <lineage>
        <taxon>Eukaryota</taxon>
        <taxon>Viridiplantae</taxon>
        <taxon>Streptophyta</taxon>
        <taxon>Embryophyta</taxon>
        <taxon>Tracheophyta</taxon>
        <taxon>Spermatophyta</taxon>
        <taxon>Magnoliopsida</taxon>
        <taxon>eudicotyledons</taxon>
        <taxon>Gunneridae</taxon>
        <taxon>Pentapetalae</taxon>
        <taxon>rosids</taxon>
        <taxon>fabids</taxon>
        <taxon>Fabales</taxon>
        <taxon>Fabaceae</taxon>
        <taxon>Papilionoideae</taxon>
        <taxon>50 kb inversion clade</taxon>
        <taxon>NPAAA clade</taxon>
        <taxon>indigoferoid/millettioid clade</taxon>
        <taxon>Phaseoleae</taxon>
        <taxon>Flemingia</taxon>
    </lineage>
</organism>
<dbReference type="Proteomes" id="UP001603857">
    <property type="component" value="Unassembled WGS sequence"/>
</dbReference>
<evidence type="ECO:0000256" key="1">
    <source>
        <dbReference type="SAM" id="SignalP"/>
    </source>
</evidence>
<proteinExistence type="predicted"/>
<protein>
    <submittedName>
        <fullName evidence="2">Uncharacterized protein</fullName>
    </submittedName>
</protein>
<evidence type="ECO:0000313" key="2">
    <source>
        <dbReference type="EMBL" id="KAL2333486.1"/>
    </source>
</evidence>
<gene>
    <name evidence="2" type="ORF">Fmac_014699</name>
</gene>
<dbReference type="AlphaFoldDB" id="A0ABD1MCG6"/>
<accession>A0ABD1MCG6</accession>
<sequence>MPLCITLLTLAIFPISSSIKSRQWAAHGVQNKCGLIVCKILPKNINNKKSKICKL</sequence>
<feature type="signal peptide" evidence="1">
    <location>
        <begin position="1"/>
        <end position="18"/>
    </location>
</feature>
<name>A0ABD1MCG6_9FABA</name>